<dbReference type="InterPro" id="IPR012337">
    <property type="entry name" value="RNaseH-like_sf"/>
</dbReference>
<dbReference type="Gene3D" id="3.30.420.10">
    <property type="entry name" value="Ribonuclease H-like superfamily/Ribonuclease H"/>
    <property type="match status" value="1"/>
</dbReference>
<sequence>MRLGIDPGINGAIAVLDGDQLLDVYDMPVVELKSGKTTKRSVSPALLASLLRQHASAHVVIEKVGAMSGQGVTSMFNFGKSAGIVEGVCAGLGLPVSFVTPQQWQKRAGRKDGKDGSRARAAELFPAQACLFARVKDDGRAEAALIGRFGM</sequence>
<dbReference type="Proteomes" id="UP000178776">
    <property type="component" value="Chromosome"/>
</dbReference>
<proteinExistence type="predicted"/>
<dbReference type="GeneID" id="68839924"/>
<dbReference type="PANTHER" id="PTHR36015">
    <property type="entry name" value="HOLLIDAY JUNCTION RESOLVASE MOC1, CHLOROPLASTIC-RELATED"/>
    <property type="match status" value="1"/>
</dbReference>
<dbReference type="KEGG" id="cvc:BKX93_01645"/>
<evidence type="ECO:0000313" key="2">
    <source>
        <dbReference type="Proteomes" id="UP000178776"/>
    </source>
</evidence>
<dbReference type="InterPro" id="IPR036397">
    <property type="entry name" value="RNaseH_sf"/>
</dbReference>
<dbReference type="GO" id="GO:0008821">
    <property type="term" value="F:crossover junction DNA endonuclease activity"/>
    <property type="evidence" value="ECO:0007669"/>
    <property type="project" value="InterPro"/>
</dbReference>
<dbReference type="GO" id="GO:0003676">
    <property type="term" value="F:nucleic acid binding"/>
    <property type="evidence" value="ECO:0007669"/>
    <property type="project" value="InterPro"/>
</dbReference>
<name>A0A1D9LC28_9NEIS</name>
<accession>A0A1D9LC28</accession>
<dbReference type="PANTHER" id="PTHR36015:SF6">
    <property type="entry name" value="HOLLIDAY JUNCTION RESOLVASE MOC1, CHLOROPLASTIC-RELATED"/>
    <property type="match status" value="1"/>
</dbReference>
<reference evidence="1 2" key="1">
    <citation type="submission" date="2016-10" db="EMBL/GenBank/DDBJ databases">
        <title>Chromobacterium muskegensis sp. nov., an insecticidal bacterium isolated from Sphagnum bogs.</title>
        <authorList>
            <person name="Sparks M.E."/>
            <person name="Blackburn M.B."/>
            <person name="Gundersen-Rindal D.E."/>
            <person name="Mitchell A."/>
            <person name="Farrar R."/>
            <person name="Kuhar D."/>
        </authorList>
    </citation>
    <scope>NUCLEOTIDE SEQUENCE [LARGE SCALE GENOMIC DNA]</scope>
    <source>
        <strain evidence="1 2">21-1</strain>
    </source>
</reference>
<evidence type="ECO:0000313" key="1">
    <source>
        <dbReference type="EMBL" id="AOZ48823.1"/>
    </source>
</evidence>
<dbReference type="CDD" id="cd22992">
    <property type="entry name" value="MOC1"/>
    <property type="match status" value="1"/>
</dbReference>
<dbReference type="STRING" id="1108595.BKX93_01645"/>
<dbReference type="EMBL" id="CP017707">
    <property type="protein sequence ID" value="AOZ48823.1"/>
    <property type="molecule type" value="Genomic_DNA"/>
</dbReference>
<gene>
    <name evidence="1" type="ORF">BKX93_01645</name>
</gene>
<dbReference type="SUPFAM" id="SSF53098">
    <property type="entry name" value="Ribonuclease H-like"/>
    <property type="match status" value="1"/>
</dbReference>
<organism evidence="1 2">
    <name type="scientific">Chromobacterium vaccinii</name>
    <dbReference type="NCBI Taxonomy" id="1108595"/>
    <lineage>
        <taxon>Bacteria</taxon>
        <taxon>Pseudomonadati</taxon>
        <taxon>Pseudomonadota</taxon>
        <taxon>Betaproteobacteria</taxon>
        <taxon>Neisseriales</taxon>
        <taxon>Chromobacteriaceae</taxon>
        <taxon>Chromobacterium</taxon>
    </lineage>
</organism>
<dbReference type="RefSeq" id="WP_070978346.1">
    <property type="nucleotide sequence ID" value="NZ_CP017707.1"/>
</dbReference>
<protein>
    <submittedName>
        <fullName evidence="1">Uncharacterized protein</fullName>
    </submittedName>
</protein>
<dbReference type="InterPro" id="IPR045290">
    <property type="entry name" value="MOC1-like"/>
</dbReference>
<dbReference type="AlphaFoldDB" id="A0A1D9LC28"/>